<dbReference type="Pfam" id="PF09335">
    <property type="entry name" value="VTT_dom"/>
    <property type="match status" value="1"/>
</dbReference>
<feature type="domain" description="VTT" evidence="7">
    <location>
        <begin position="61"/>
        <end position="177"/>
    </location>
</feature>
<accession>A0A1I3Z0G8</accession>
<evidence type="ECO:0000256" key="6">
    <source>
        <dbReference type="RuleBase" id="RU366058"/>
    </source>
</evidence>
<gene>
    <name evidence="8" type="ORF">SAMN04487936_11267</name>
</gene>
<evidence type="ECO:0000256" key="4">
    <source>
        <dbReference type="ARBA" id="ARBA00022989"/>
    </source>
</evidence>
<keyword evidence="5 6" id="KW-0472">Membrane</keyword>
<protein>
    <recommendedName>
        <fullName evidence="6">TVP38/TMEM64 family membrane protein</fullName>
    </recommendedName>
</protein>
<feature type="transmembrane region" description="Helical" evidence="6">
    <location>
        <begin position="154"/>
        <end position="173"/>
    </location>
</feature>
<organism evidence="8 9">
    <name type="scientific">Halobacillus dabanensis</name>
    <dbReference type="NCBI Taxonomy" id="240302"/>
    <lineage>
        <taxon>Bacteria</taxon>
        <taxon>Bacillati</taxon>
        <taxon>Bacillota</taxon>
        <taxon>Bacilli</taxon>
        <taxon>Bacillales</taxon>
        <taxon>Bacillaceae</taxon>
        <taxon>Halobacillus</taxon>
    </lineage>
</organism>
<dbReference type="AlphaFoldDB" id="A0A1I3Z0G8"/>
<evidence type="ECO:0000256" key="3">
    <source>
        <dbReference type="ARBA" id="ARBA00022692"/>
    </source>
</evidence>
<comment type="subcellular location">
    <subcellularLocation>
        <location evidence="1 6">Cell membrane</location>
        <topology evidence="1 6">Multi-pass membrane protein</topology>
    </subcellularLocation>
</comment>
<evidence type="ECO:0000259" key="7">
    <source>
        <dbReference type="Pfam" id="PF09335"/>
    </source>
</evidence>
<comment type="similarity">
    <text evidence="6">Belongs to the TVP38/TMEM64 family.</text>
</comment>
<dbReference type="InterPro" id="IPR015414">
    <property type="entry name" value="TMEM64"/>
</dbReference>
<feature type="transmembrane region" description="Helical" evidence="6">
    <location>
        <begin position="46"/>
        <end position="72"/>
    </location>
</feature>
<keyword evidence="4 6" id="KW-1133">Transmembrane helix</keyword>
<evidence type="ECO:0000256" key="1">
    <source>
        <dbReference type="ARBA" id="ARBA00004651"/>
    </source>
</evidence>
<dbReference type="PANTHER" id="PTHR12677">
    <property type="entry name" value="GOLGI APPARATUS MEMBRANE PROTEIN TVP38-RELATED"/>
    <property type="match status" value="1"/>
</dbReference>
<evidence type="ECO:0000256" key="2">
    <source>
        <dbReference type="ARBA" id="ARBA00022475"/>
    </source>
</evidence>
<feature type="transmembrane region" description="Helical" evidence="6">
    <location>
        <begin position="125"/>
        <end position="147"/>
    </location>
</feature>
<proteinExistence type="inferred from homology"/>
<keyword evidence="9" id="KW-1185">Reference proteome</keyword>
<dbReference type="InterPro" id="IPR032816">
    <property type="entry name" value="VTT_dom"/>
</dbReference>
<sequence>MKAKKMIRSLVFFMLFITVAWFTRKQFDLSTDGMRTYILSTGTTGPLILIGLYCIGPILAFPTSVLSLAAAFTYGVWPGMLYIIIGATGAGVTGYVIGRFFGDSVFKFQQTKWSSAIYARMQRQGFLYVFILRLIPLVGFSILSYLAGMTRVKFPSFILATVIGMLPGTFAYSLVGTSLASGDRIFVLIAVSVFTLLLVTIYSFRNKVRIWLKL</sequence>
<name>A0A1I3Z0G8_HALDA</name>
<dbReference type="Proteomes" id="UP000183557">
    <property type="component" value="Unassembled WGS sequence"/>
</dbReference>
<evidence type="ECO:0000313" key="9">
    <source>
        <dbReference type="Proteomes" id="UP000183557"/>
    </source>
</evidence>
<dbReference type="GO" id="GO:0005886">
    <property type="term" value="C:plasma membrane"/>
    <property type="evidence" value="ECO:0007669"/>
    <property type="project" value="UniProtKB-SubCell"/>
</dbReference>
<evidence type="ECO:0000256" key="5">
    <source>
        <dbReference type="ARBA" id="ARBA00023136"/>
    </source>
</evidence>
<reference evidence="9" key="1">
    <citation type="submission" date="2016-10" db="EMBL/GenBank/DDBJ databases">
        <authorList>
            <person name="Varghese N."/>
            <person name="Submissions S."/>
        </authorList>
    </citation>
    <scope>NUCLEOTIDE SEQUENCE [LARGE SCALE GENOMIC DNA]</scope>
    <source>
        <strain evidence="9">CGMCC 1.3704</strain>
    </source>
</reference>
<dbReference type="OrthoDB" id="9812980at2"/>
<evidence type="ECO:0000313" key="8">
    <source>
        <dbReference type="EMBL" id="SFK36976.1"/>
    </source>
</evidence>
<feature type="transmembrane region" description="Helical" evidence="6">
    <location>
        <begin position="79"/>
        <end position="98"/>
    </location>
</feature>
<dbReference type="RefSeq" id="WP_083412866.1">
    <property type="nucleotide sequence ID" value="NZ_FOSB01000012.1"/>
</dbReference>
<keyword evidence="2 6" id="KW-1003">Cell membrane</keyword>
<feature type="transmembrane region" description="Helical" evidence="6">
    <location>
        <begin position="185"/>
        <end position="204"/>
    </location>
</feature>
<keyword evidence="3 6" id="KW-0812">Transmembrane</keyword>
<dbReference type="EMBL" id="FOSB01000012">
    <property type="protein sequence ID" value="SFK36976.1"/>
    <property type="molecule type" value="Genomic_DNA"/>
</dbReference>
<dbReference type="PANTHER" id="PTHR12677:SF59">
    <property type="entry name" value="GOLGI APPARATUS MEMBRANE PROTEIN TVP38-RELATED"/>
    <property type="match status" value="1"/>
</dbReference>